<protein>
    <submittedName>
        <fullName evidence="3">GrrA/OscA1 family cyclophane-containing rSAM-modified RiPP</fullName>
    </submittedName>
</protein>
<feature type="signal peptide" evidence="2">
    <location>
        <begin position="1"/>
        <end position="23"/>
    </location>
</feature>
<evidence type="ECO:0000256" key="2">
    <source>
        <dbReference type="SAM" id="SignalP"/>
    </source>
</evidence>
<keyword evidence="4" id="KW-1185">Reference proteome</keyword>
<evidence type="ECO:0000313" key="3">
    <source>
        <dbReference type="EMBL" id="MEA5444114.1"/>
    </source>
</evidence>
<gene>
    <name evidence="3" type="primary">grrA</name>
    <name evidence="3" type="ORF">VB739_16275</name>
</gene>
<dbReference type="EMBL" id="JAYGHY010000102">
    <property type="protein sequence ID" value="MEA5444114.1"/>
    <property type="molecule type" value="Genomic_DNA"/>
</dbReference>
<keyword evidence="1" id="KW-0472">Membrane</keyword>
<sequence>MSITSRTALLGFSLALAALTAPAAGQAALLPSSASSAASIEQRLQRISAAFRAQGDGSGADGSSAGDPRLAFGFANGGRGGWGNAARGGFVNGHPYYGGGGGFRNGGGGFVNARGGGGFVNGGGMRGGAFRNW</sequence>
<dbReference type="InterPro" id="IPR026356">
    <property type="entry name" value="GrrA/OscA1_RiPP"/>
</dbReference>
<dbReference type="PROSITE" id="PS51318">
    <property type="entry name" value="TAT"/>
    <property type="match status" value="1"/>
</dbReference>
<name>A0ABU5T017_9CYAN</name>
<dbReference type="RefSeq" id="WP_323358046.1">
    <property type="nucleotide sequence ID" value="NZ_JAYGHY010000102.1"/>
</dbReference>
<keyword evidence="2" id="KW-0732">Signal</keyword>
<proteinExistence type="predicted"/>
<feature type="chain" id="PRO_5045254317" evidence="2">
    <location>
        <begin position="24"/>
        <end position="133"/>
    </location>
</feature>
<dbReference type="NCBIfam" id="TIGR04260">
    <property type="entry name" value="Cyano_gly_rpt"/>
    <property type="match status" value="1"/>
</dbReference>
<accession>A0ABU5T017</accession>
<reference evidence="3 4" key="1">
    <citation type="submission" date="2023-12" db="EMBL/GenBank/DDBJ databases">
        <title>Baltic Sea Cyanobacteria.</title>
        <authorList>
            <person name="Delbaje E."/>
            <person name="Fewer D.P."/>
            <person name="Shishido T.K."/>
        </authorList>
    </citation>
    <scope>NUCLEOTIDE SEQUENCE [LARGE SCALE GENOMIC DNA]</scope>
    <source>
        <strain evidence="3 4">UHCC 0281</strain>
    </source>
</reference>
<evidence type="ECO:0000313" key="4">
    <source>
        <dbReference type="Proteomes" id="UP001302329"/>
    </source>
</evidence>
<comment type="caution">
    <text evidence="3">The sequence shown here is derived from an EMBL/GenBank/DDBJ whole genome shotgun (WGS) entry which is preliminary data.</text>
</comment>
<evidence type="ECO:0000256" key="1">
    <source>
        <dbReference type="ARBA" id="ARBA00023136"/>
    </source>
</evidence>
<organism evidence="3 4">
    <name type="scientific">Cyanobium gracile UHCC 0281</name>
    <dbReference type="NCBI Taxonomy" id="3110309"/>
    <lineage>
        <taxon>Bacteria</taxon>
        <taxon>Bacillati</taxon>
        <taxon>Cyanobacteriota</taxon>
        <taxon>Cyanophyceae</taxon>
        <taxon>Synechococcales</taxon>
        <taxon>Prochlorococcaceae</taxon>
        <taxon>Cyanobium</taxon>
    </lineage>
</organism>
<dbReference type="InterPro" id="IPR006311">
    <property type="entry name" value="TAT_signal"/>
</dbReference>
<dbReference type="Proteomes" id="UP001302329">
    <property type="component" value="Unassembled WGS sequence"/>
</dbReference>